<dbReference type="STRING" id="1850517.A8708_18900"/>
<name>A0A198AGI9_9BACL</name>
<evidence type="ECO:0000256" key="6">
    <source>
        <dbReference type="SAM" id="MobiDB-lite"/>
    </source>
</evidence>
<evidence type="ECO:0000256" key="5">
    <source>
        <dbReference type="ARBA" id="ARBA00023136"/>
    </source>
</evidence>
<feature type="transmembrane region" description="Helical" evidence="7">
    <location>
        <begin position="43"/>
        <end position="63"/>
    </location>
</feature>
<protein>
    <submittedName>
        <fullName evidence="8">Cytochrome C oxidase assembly protein</fullName>
    </submittedName>
</protein>
<dbReference type="AlphaFoldDB" id="A0A198AGI9"/>
<proteinExistence type="predicted"/>
<feature type="transmembrane region" description="Helical" evidence="7">
    <location>
        <begin position="152"/>
        <end position="173"/>
    </location>
</feature>
<dbReference type="RefSeq" id="WP_068663239.1">
    <property type="nucleotide sequence ID" value="NZ_LYPB01000050.1"/>
</dbReference>
<evidence type="ECO:0000313" key="8">
    <source>
        <dbReference type="EMBL" id="OAS20614.1"/>
    </source>
</evidence>
<feature type="transmembrane region" description="Helical" evidence="7">
    <location>
        <begin position="109"/>
        <end position="132"/>
    </location>
</feature>
<feature type="transmembrane region" description="Helical" evidence="7">
    <location>
        <begin position="12"/>
        <end position="31"/>
    </location>
</feature>
<feature type="transmembrane region" description="Helical" evidence="7">
    <location>
        <begin position="83"/>
        <end position="102"/>
    </location>
</feature>
<evidence type="ECO:0000256" key="2">
    <source>
        <dbReference type="ARBA" id="ARBA00022475"/>
    </source>
</evidence>
<evidence type="ECO:0000256" key="4">
    <source>
        <dbReference type="ARBA" id="ARBA00022989"/>
    </source>
</evidence>
<comment type="subcellular location">
    <subcellularLocation>
        <location evidence="1">Cell membrane</location>
        <topology evidence="1">Multi-pass membrane protein</topology>
    </subcellularLocation>
</comment>
<feature type="region of interest" description="Disordered" evidence="6">
    <location>
        <begin position="265"/>
        <end position="285"/>
    </location>
</feature>
<keyword evidence="4 7" id="KW-1133">Transmembrane helix</keyword>
<dbReference type="GO" id="GO:0005886">
    <property type="term" value="C:plasma membrane"/>
    <property type="evidence" value="ECO:0007669"/>
    <property type="project" value="UniProtKB-SubCell"/>
</dbReference>
<feature type="compositionally biased region" description="Polar residues" evidence="6">
    <location>
        <begin position="271"/>
        <end position="285"/>
    </location>
</feature>
<evidence type="ECO:0000256" key="7">
    <source>
        <dbReference type="SAM" id="Phobius"/>
    </source>
</evidence>
<sequence length="285" mass="32823">MSQIGGFFDLWNPVLLLIVVVIGYSYGRFVVNGMVRANQSEPISMSAQLLFYVGLALFYIGQGSPISYIGHHYLFSMHMLQQTILYLIVPILIWLGTPAWLVRACMKNVVFRGLFTFLTRPLIALFMFNMLFSIYHMPFIMDYLMKNDVPLLAYHTMLLVTAFIMWFPVFCPLPELNRLNDLKKMAYIFGNGVLLTPACALIIFADTIIYDMYSNVTVPFAHLSPLDDQQLGGVIMKILQEIIYGATLAYIFFRWYRRERKDEDELDPLPSQESMNNQGGSWNRA</sequence>
<dbReference type="InterPro" id="IPR019108">
    <property type="entry name" value="Caa3_assmbl_CtaG-rel"/>
</dbReference>
<reference evidence="8 9" key="1">
    <citation type="submission" date="2016-05" db="EMBL/GenBank/DDBJ databases">
        <title>Paenibacillus sp. 1ZS3-15 nov., isolated from the rhizosphere soil.</title>
        <authorList>
            <person name="Zhang X.X."/>
            <person name="Zhang J."/>
        </authorList>
    </citation>
    <scope>NUCLEOTIDE SEQUENCE [LARGE SCALE GENOMIC DNA]</scope>
    <source>
        <strain evidence="8 9">1ZS3-15</strain>
    </source>
</reference>
<keyword evidence="3 7" id="KW-0812">Transmembrane</keyword>
<evidence type="ECO:0000256" key="3">
    <source>
        <dbReference type="ARBA" id="ARBA00022692"/>
    </source>
</evidence>
<dbReference type="EMBL" id="LYPB01000050">
    <property type="protein sequence ID" value="OAS20614.1"/>
    <property type="molecule type" value="Genomic_DNA"/>
</dbReference>
<feature type="transmembrane region" description="Helical" evidence="7">
    <location>
        <begin position="185"/>
        <end position="210"/>
    </location>
</feature>
<keyword evidence="9" id="KW-1185">Reference proteome</keyword>
<dbReference type="Pfam" id="PF09678">
    <property type="entry name" value="Caa3_CtaG"/>
    <property type="match status" value="1"/>
</dbReference>
<comment type="caution">
    <text evidence="8">The sequence shown here is derived from an EMBL/GenBank/DDBJ whole genome shotgun (WGS) entry which is preliminary data.</text>
</comment>
<feature type="transmembrane region" description="Helical" evidence="7">
    <location>
        <begin position="230"/>
        <end position="253"/>
    </location>
</feature>
<dbReference type="OrthoDB" id="128422at2"/>
<gene>
    <name evidence="8" type="ORF">A8708_18900</name>
</gene>
<accession>A0A198AGI9</accession>
<evidence type="ECO:0000313" key="9">
    <source>
        <dbReference type="Proteomes" id="UP000078454"/>
    </source>
</evidence>
<evidence type="ECO:0000256" key="1">
    <source>
        <dbReference type="ARBA" id="ARBA00004651"/>
    </source>
</evidence>
<keyword evidence="2" id="KW-1003">Cell membrane</keyword>
<dbReference type="Proteomes" id="UP000078454">
    <property type="component" value="Unassembled WGS sequence"/>
</dbReference>
<organism evidence="8 9">
    <name type="scientific">Paenibacillus oryzisoli</name>
    <dbReference type="NCBI Taxonomy" id="1850517"/>
    <lineage>
        <taxon>Bacteria</taxon>
        <taxon>Bacillati</taxon>
        <taxon>Bacillota</taxon>
        <taxon>Bacilli</taxon>
        <taxon>Bacillales</taxon>
        <taxon>Paenibacillaceae</taxon>
        <taxon>Paenibacillus</taxon>
    </lineage>
</organism>
<keyword evidence="5 7" id="KW-0472">Membrane</keyword>